<feature type="region of interest" description="Disordered" evidence="1">
    <location>
        <begin position="1"/>
        <end position="92"/>
    </location>
</feature>
<sequence length="159" mass="17457">MTEKEKREQNTGRRSVNRKNTGSAGTGTLRASNRTAERQKVQKRQQRAPKTVPVAGQAGGKVFKATNRTAEREKARVSAKKKPAGKAEATKGGQEEVGRWVQIRLIPIWLRVLLFLIGVVLAAVLGVMFGFSVIGDGKAADALKPETWQHIWKMIIGDV</sequence>
<keyword evidence="2" id="KW-0812">Transmembrane</keyword>
<dbReference type="AlphaFoldDB" id="A0A1H7AF33"/>
<dbReference type="RefSeq" id="WP_092054470.1">
    <property type="nucleotide sequence ID" value="NZ_FNZF01000004.1"/>
</dbReference>
<dbReference type="InterPro" id="IPR024596">
    <property type="entry name" value="RNApol_su_b/EpuA"/>
</dbReference>
<keyword evidence="2" id="KW-1133">Transmembrane helix</keyword>
<reference evidence="4" key="1">
    <citation type="submission" date="2016-10" db="EMBL/GenBank/DDBJ databases">
        <authorList>
            <person name="Varghese N."/>
            <person name="Submissions S."/>
        </authorList>
    </citation>
    <scope>NUCLEOTIDE SEQUENCE [LARGE SCALE GENOMIC DNA]</scope>
    <source>
        <strain evidence="4">CGMCC 1.6763</strain>
    </source>
</reference>
<dbReference type="STRING" id="426757.SAMN04488127_2379"/>
<feature type="transmembrane region" description="Helical" evidence="2">
    <location>
        <begin position="108"/>
        <end position="134"/>
    </location>
</feature>
<proteinExistence type="predicted"/>
<feature type="compositionally biased region" description="Polar residues" evidence="1">
    <location>
        <begin position="12"/>
        <end position="23"/>
    </location>
</feature>
<dbReference type="Pfam" id="PF11772">
    <property type="entry name" value="EpuA"/>
    <property type="match status" value="1"/>
</dbReference>
<keyword evidence="2" id="KW-0472">Membrane</keyword>
<evidence type="ECO:0000256" key="1">
    <source>
        <dbReference type="SAM" id="MobiDB-lite"/>
    </source>
</evidence>
<evidence type="ECO:0000313" key="3">
    <source>
        <dbReference type="EMBL" id="SEJ63968.1"/>
    </source>
</evidence>
<accession>A0A1H7AF33</accession>
<keyword evidence="3" id="KW-0804">Transcription</keyword>
<evidence type="ECO:0000256" key="2">
    <source>
        <dbReference type="SAM" id="Phobius"/>
    </source>
</evidence>
<dbReference type="EMBL" id="FNZF01000004">
    <property type="protein sequence ID" value="SEJ63968.1"/>
    <property type="molecule type" value="Genomic_DNA"/>
</dbReference>
<dbReference type="Proteomes" id="UP000199200">
    <property type="component" value="Unassembled WGS sequence"/>
</dbReference>
<organism evidence="3 4">
    <name type="scientific">Bhargavaea ginsengi</name>
    <dbReference type="NCBI Taxonomy" id="426757"/>
    <lineage>
        <taxon>Bacteria</taxon>
        <taxon>Bacillati</taxon>
        <taxon>Bacillota</taxon>
        <taxon>Bacilli</taxon>
        <taxon>Bacillales</taxon>
        <taxon>Caryophanaceae</taxon>
        <taxon>Bhargavaea</taxon>
    </lineage>
</organism>
<gene>
    <name evidence="3" type="ORF">SAMN04488127_2379</name>
</gene>
<evidence type="ECO:0000313" key="4">
    <source>
        <dbReference type="Proteomes" id="UP000199200"/>
    </source>
</evidence>
<feature type="compositionally biased region" description="Basic and acidic residues" evidence="1">
    <location>
        <begin position="1"/>
        <end position="11"/>
    </location>
</feature>
<dbReference type="OrthoDB" id="2300232at2"/>
<keyword evidence="3" id="KW-0240">DNA-directed RNA polymerase</keyword>
<keyword evidence="4" id="KW-1185">Reference proteome</keyword>
<name>A0A1H7AF33_9BACL</name>
<protein>
    <submittedName>
        <fullName evidence="3">DNA-directed RNA polymerase subunit beta</fullName>
    </submittedName>
</protein>
<dbReference type="GO" id="GO:0000428">
    <property type="term" value="C:DNA-directed RNA polymerase complex"/>
    <property type="evidence" value="ECO:0007669"/>
    <property type="project" value="UniProtKB-KW"/>
</dbReference>